<dbReference type="Proteomes" id="UP000188181">
    <property type="component" value="Chromosome"/>
</dbReference>
<dbReference type="EMBL" id="CP019646">
    <property type="protein sequence ID" value="AQQ71969.1"/>
    <property type="molecule type" value="Genomic_DNA"/>
</dbReference>
<dbReference type="STRING" id="1851148.SMSP2_02348"/>
<name>A0A1Q2MH42_9BACT</name>
<keyword evidence="3" id="KW-1185">Reference proteome</keyword>
<dbReference type="PROSITE" id="PS50022">
    <property type="entry name" value="FA58C_3"/>
    <property type="match status" value="1"/>
</dbReference>
<reference evidence="3" key="1">
    <citation type="submission" date="2017-02" db="EMBL/GenBank/DDBJ databases">
        <title>Comparative genomics and description of representatives of a novel lineage of planctomycetes thriving in anoxic sediments.</title>
        <authorList>
            <person name="Spring S."/>
            <person name="Bunk B."/>
            <person name="Sproer C."/>
        </authorList>
    </citation>
    <scope>NUCLEOTIDE SEQUENCE [LARGE SCALE GENOMIC DNA]</scope>
    <source>
        <strain evidence="3">SM-Chi-D1</strain>
    </source>
</reference>
<dbReference type="Gene3D" id="2.60.120.260">
    <property type="entry name" value="Galactose-binding domain-like"/>
    <property type="match status" value="3"/>
</dbReference>
<dbReference type="InterPro" id="IPR008979">
    <property type="entry name" value="Galactose-bd-like_sf"/>
</dbReference>
<gene>
    <name evidence="2" type="ORF">SMSP2_02348</name>
</gene>
<dbReference type="InterPro" id="IPR000421">
    <property type="entry name" value="FA58C"/>
</dbReference>
<evidence type="ECO:0000313" key="2">
    <source>
        <dbReference type="EMBL" id="AQQ71969.1"/>
    </source>
</evidence>
<dbReference type="RefSeq" id="WP_146684209.1">
    <property type="nucleotide sequence ID" value="NZ_CP019646.1"/>
</dbReference>
<accession>A0A1Q2MH42</accession>
<evidence type="ECO:0000259" key="1">
    <source>
        <dbReference type="PROSITE" id="PS50022"/>
    </source>
</evidence>
<dbReference type="OrthoDB" id="9758333at2"/>
<dbReference type="KEGG" id="pbas:SMSP2_02348"/>
<dbReference type="Pfam" id="PF00754">
    <property type="entry name" value="F5_F8_type_C"/>
    <property type="match status" value="1"/>
</dbReference>
<protein>
    <submittedName>
        <fullName evidence="2">F5/8 type C domain protein</fullName>
    </submittedName>
</protein>
<evidence type="ECO:0000313" key="3">
    <source>
        <dbReference type="Proteomes" id="UP000188181"/>
    </source>
</evidence>
<dbReference type="SUPFAM" id="SSF49785">
    <property type="entry name" value="Galactose-binding domain-like"/>
    <property type="match status" value="2"/>
</dbReference>
<proteinExistence type="predicted"/>
<sequence length="856" mass="91338">MKAYITILLVISGFISLAPAELVYESFESYTPGAEGGGGSGDLWMNWAPAMSGDHPAPGNPFLTPYIDTAVSYSGSYSMMLEAPLLVWDDTAGEVIESNAGWGVIIRDDGSTMNLSDYNVMTAMVKSNGITGCRFIVRDSANGEVGNDLFDVPNDGNWHKISVLLDGPGAITAVQRILPFFSGVASGATGTQLWIDDIKFDTVKTVNDILSVSGAGGPVGGTANYSFVMTEQPSGDVTFTLTPAEQLDLGEGLGMPVDIVFTNADWDSPQVLSVAITDQAAPGIVDVAVSASSAVPEYDQAVDGGFTVPILGPYGAFYVISPETPFWGSPTAPSGDSGNDLANGEVASNFYVPIDAGIADLVEWAPSAYGAGTPAYAEITFDFGYVKDVSTIDIYYAAGTYPPGDFEISYSDDNETFSTPQVYPPYIGGPISRTHIANETPVAARYVKLIVHCIDDDPGKWFFLSEVEFNAPVPERVPPFYTIDENNIPAGRNPDPDQNKLFNGVISYAAASSDYVFFERFDNTPYDNVILYADYGRTREFSNLVLNYFAGWGVSAPVEAKLSFSDDGETYGAPVTFTGWHQGTEGGGKTDARSFSTQKGRYVKMEFARDTGTSHALRLGEIILGNRKEVSYTVDASTPVWGGGTAASGDVAVEAGLELIKMGDLTNGYIAKAVGVGLDPDWVEWAPGAVGASTPAYALITFDLGSVINVKNVAIVYCSNPGSGIQTPGGLEAAFSTDGTNFSGMADTGAVFSENQEEAEIFNSTFDLPDTDARYVTLKIKCQDDDPDSWFFISEVKFNSFASDFNDEGIVDSTDLYYMAGEWLQSGENLAADIAGDDQSVNLLDFSLLCAEWLGF</sequence>
<organism evidence="2 3">
    <name type="scientific">Limihaloglobus sulfuriphilus</name>
    <dbReference type="NCBI Taxonomy" id="1851148"/>
    <lineage>
        <taxon>Bacteria</taxon>
        <taxon>Pseudomonadati</taxon>
        <taxon>Planctomycetota</taxon>
        <taxon>Phycisphaerae</taxon>
        <taxon>Sedimentisphaerales</taxon>
        <taxon>Sedimentisphaeraceae</taxon>
        <taxon>Limihaloglobus</taxon>
    </lineage>
</organism>
<feature type="domain" description="F5/8 type C" evidence="1">
    <location>
        <begin position="685"/>
        <end position="803"/>
    </location>
</feature>
<dbReference type="AlphaFoldDB" id="A0A1Q2MH42"/>
<dbReference type="Gene3D" id="2.60.120.1190">
    <property type="match status" value="1"/>
</dbReference>